<dbReference type="FunCoup" id="A0A5Q0BK34">
    <property type="interactions" value="14"/>
</dbReference>
<dbReference type="AlphaFoldDB" id="A0A5Q0BK34"/>
<dbReference type="RefSeq" id="WP_153248148.1">
    <property type="nucleotide sequence ID" value="NZ_CP044205.1"/>
</dbReference>
<feature type="region of interest" description="Disordered" evidence="1">
    <location>
        <begin position="147"/>
        <end position="168"/>
    </location>
</feature>
<evidence type="ECO:0000313" key="3">
    <source>
        <dbReference type="EMBL" id="QFY42166.1"/>
    </source>
</evidence>
<name>A0A5Q0BK34_9GAMM</name>
<evidence type="ECO:0000256" key="1">
    <source>
        <dbReference type="SAM" id="MobiDB-lite"/>
    </source>
</evidence>
<dbReference type="KEGG" id="mmob:F6R98_05565"/>
<dbReference type="SUPFAM" id="SSF53649">
    <property type="entry name" value="Alkaline phosphatase-like"/>
    <property type="match status" value="1"/>
</dbReference>
<protein>
    <submittedName>
        <fullName evidence="3">Cellulose biosynthesis protein BcsG</fullName>
        <ecNumber evidence="3">2.7.8.-</ecNumber>
    </submittedName>
</protein>
<dbReference type="EMBL" id="CP044205">
    <property type="protein sequence ID" value="QFY42166.1"/>
    <property type="molecule type" value="Genomic_DNA"/>
</dbReference>
<keyword evidence="2" id="KW-0472">Membrane</keyword>
<reference evidence="3 4" key="1">
    <citation type="submission" date="2019-09" db="EMBL/GenBank/DDBJ databases">
        <title>Ecophysiology of the spiral-shaped methanotroph Methylospira mobilis as revealed by the complete genome sequence.</title>
        <authorList>
            <person name="Oshkin I.Y."/>
            <person name="Dedysh S.N."/>
            <person name="Miroshnikov K."/>
            <person name="Danilova O.V."/>
            <person name="Hakobyan A."/>
            <person name="Liesack W."/>
        </authorList>
    </citation>
    <scope>NUCLEOTIDE SEQUENCE [LARGE SCALE GENOMIC DNA]</scope>
    <source>
        <strain evidence="3 4">Shm1</strain>
    </source>
</reference>
<evidence type="ECO:0000313" key="4">
    <source>
        <dbReference type="Proteomes" id="UP000325755"/>
    </source>
</evidence>
<dbReference type="GO" id="GO:0016740">
    <property type="term" value="F:transferase activity"/>
    <property type="evidence" value="ECO:0007669"/>
    <property type="project" value="UniProtKB-KW"/>
</dbReference>
<dbReference type="Gene3D" id="3.40.720.10">
    <property type="entry name" value="Alkaline Phosphatase, subunit A"/>
    <property type="match status" value="1"/>
</dbReference>
<dbReference type="InterPro" id="IPR017850">
    <property type="entry name" value="Alkaline_phosphatase_core_sf"/>
</dbReference>
<sequence length="529" mass="58506">MGLWNYYFIGKLALYWSGYIGLHVAENLIFAAILIVPLPARRQRIARHLIAIPAAVMLLYRDSWFPSFERVIALTPNLQSFSFAYVVELLNRFINPRIIIGMLLLFALTALLGRRLRISSFVLLALACAPQITALVATRPSPETIQTAACDSGSGQSALSEEPPDKHYSEKELDERLNRFYTDQAKLHVGFGKIDASSKAFDIIFLHICSLAWDDIDSSEKIELFKNFDVLFTRFGSAASYSGPAAIRLLRGACGQQPHAALYQNAPRQCYLFDSLAEAGYTPQLLLNHDGHFGGFLQDVQERGGLKAPPLGSLGASVQMHSFDETPIYQDFDLLNRWLEKRKTQPEAPVALYYNTISLHDGNVLAGGKPGDSLDTYKPRMHKLMQDIDKFIGALEQSGRPSVVVLVAEHGAAIHGDSMQIAGMREIPSPKISMVPAAVKLIGLPAKESKAQVSDDNGNSYLALATLLADFMHNNPFAGVQPDLQHEVTQLPLTDFVSENEQTVVMGIGARYFMRAPNTPWNEMKSGIR</sequence>
<accession>A0A5Q0BK34</accession>
<dbReference type="Pfam" id="PF11658">
    <property type="entry name" value="CBP_BcsG"/>
    <property type="match status" value="1"/>
</dbReference>
<proteinExistence type="predicted"/>
<dbReference type="EC" id="2.7.8.-" evidence="3"/>
<keyword evidence="2" id="KW-1133">Transmembrane helix</keyword>
<organism evidence="3 4">
    <name type="scientific">Candidatus Methylospira mobilis</name>
    <dbReference type="NCBI Taxonomy" id="1808979"/>
    <lineage>
        <taxon>Bacteria</taxon>
        <taxon>Pseudomonadati</taxon>
        <taxon>Pseudomonadota</taxon>
        <taxon>Gammaproteobacteria</taxon>
        <taxon>Methylococcales</taxon>
        <taxon>Methylococcaceae</taxon>
        <taxon>Candidatus Methylospira</taxon>
    </lineage>
</organism>
<keyword evidence="3" id="KW-0808">Transferase</keyword>
<dbReference type="InterPro" id="IPR017744">
    <property type="entry name" value="BcsG"/>
</dbReference>
<gene>
    <name evidence="3" type="primary">bcsG</name>
    <name evidence="3" type="ORF">F6R98_05565</name>
</gene>
<feature type="transmembrane region" description="Helical" evidence="2">
    <location>
        <begin position="12"/>
        <end position="38"/>
    </location>
</feature>
<keyword evidence="4" id="KW-1185">Reference proteome</keyword>
<evidence type="ECO:0000256" key="2">
    <source>
        <dbReference type="SAM" id="Phobius"/>
    </source>
</evidence>
<dbReference type="OrthoDB" id="6965261at2"/>
<feature type="compositionally biased region" description="Polar residues" evidence="1">
    <location>
        <begin position="147"/>
        <end position="159"/>
    </location>
</feature>
<dbReference type="Proteomes" id="UP000325755">
    <property type="component" value="Chromosome"/>
</dbReference>
<dbReference type="InParanoid" id="A0A5Q0BK34"/>
<dbReference type="NCBIfam" id="TIGR03368">
    <property type="entry name" value="cellulose_yhjU"/>
    <property type="match status" value="1"/>
</dbReference>
<keyword evidence="2" id="KW-0812">Transmembrane</keyword>
<feature type="transmembrane region" description="Helical" evidence="2">
    <location>
        <begin position="94"/>
        <end position="113"/>
    </location>
</feature>